<sequence length="145" mass="16100">MELKVLIKMKGADKRGFSRVPQRRLRYAPSQIGPVGVGRTFAAASIAAIVRLPSHENCSGALEHAGYKPGKHAYPSVLGQACTGRQKARGDAEAKERLHSKCIEEREIYLRRKYASKGKWWESARGLQKVKMGLRKPSSCTYDGD</sequence>
<dbReference type="EMBL" id="AZBU02000003">
    <property type="protein sequence ID" value="TKR87024.1"/>
    <property type="molecule type" value="Genomic_DNA"/>
</dbReference>
<dbReference type="Proteomes" id="UP000298663">
    <property type="component" value="Unassembled WGS sequence"/>
</dbReference>
<organism evidence="1 2">
    <name type="scientific">Steinernema carpocapsae</name>
    <name type="common">Entomopathogenic nematode</name>
    <dbReference type="NCBI Taxonomy" id="34508"/>
    <lineage>
        <taxon>Eukaryota</taxon>
        <taxon>Metazoa</taxon>
        <taxon>Ecdysozoa</taxon>
        <taxon>Nematoda</taxon>
        <taxon>Chromadorea</taxon>
        <taxon>Rhabditida</taxon>
        <taxon>Tylenchina</taxon>
        <taxon>Panagrolaimomorpha</taxon>
        <taxon>Strongyloidoidea</taxon>
        <taxon>Steinernematidae</taxon>
        <taxon>Steinernema</taxon>
    </lineage>
</organism>
<dbReference type="AlphaFoldDB" id="A0A4U5NV03"/>
<proteinExistence type="predicted"/>
<reference evidence="1 2" key="1">
    <citation type="journal article" date="2015" name="Genome Biol.">
        <title>Comparative genomics of Steinernema reveals deeply conserved gene regulatory networks.</title>
        <authorList>
            <person name="Dillman A.R."/>
            <person name="Macchietto M."/>
            <person name="Porter C.F."/>
            <person name="Rogers A."/>
            <person name="Williams B."/>
            <person name="Antoshechkin I."/>
            <person name="Lee M.M."/>
            <person name="Goodwin Z."/>
            <person name="Lu X."/>
            <person name="Lewis E.E."/>
            <person name="Goodrich-Blair H."/>
            <person name="Stock S.P."/>
            <person name="Adams B.J."/>
            <person name="Sternberg P.W."/>
            <person name="Mortazavi A."/>
        </authorList>
    </citation>
    <scope>NUCLEOTIDE SEQUENCE [LARGE SCALE GENOMIC DNA]</scope>
    <source>
        <strain evidence="1 2">ALL</strain>
    </source>
</reference>
<reference evidence="1 2" key="2">
    <citation type="journal article" date="2019" name="G3 (Bethesda)">
        <title>Hybrid Assembly of the Genome of the Entomopathogenic Nematode Steinernema carpocapsae Identifies the X-Chromosome.</title>
        <authorList>
            <person name="Serra L."/>
            <person name="Macchietto M."/>
            <person name="Macias-Munoz A."/>
            <person name="McGill C.J."/>
            <person name="Rodriguez I.M."/>
            <person name="Rodriguez B."/>
            <person name="Murad R."/>
            <person name="Mortazavi A."/>
        </authorList>
    </citation>
    <scope>NUCLEOTIDE SEQUENCE [LARGE SCALE GENOMIC DNA]</scope>
    <source>
        <strain evidence="1 2">ALL</strain>
    </source>
</reference>
<protein>
    <submittedName>
        <fullName evidence="1">Uncharacterized protein</fullName>
    </submittedName>
</protein>
<gene>
    <name evidence="1" type="ORF">L596_011501</name>
</gene>
<evidence type="ECO:0000313" key="2">
    <source>
        <dbReference type="Proteomes" id="UP000298663"/>
    </source>
</evidence>
<accession>A0A4U5NV03</accession>
<comment type="caution">
    <text evidence="1">The sequence shown here is derived from an EMBL/GenBank/DDBJ whole genome shotgun (WGS) entry which is preliminary data.</text>
</comment>
<name>A0A4U5NV03_STECR</name>
<evidence type="ECO:0000313" key="1">
    <source>
        <dbReference type="EMBL" id="TKR87024.1"/>
    </source>
</evidence>
<keyword evidence="2" id="KW-1185">Reference proteome</keyword>